<dbReference type="GO" id="GO:0005737">
    <property type="term" value="C:cytoplasm"/>
    <property type="evidence" value="ECO:0007669"/>
    <property type="project" value="UniProtKB-SubCell"/>
</dbReference>
<dbReference type="InterPro" id="IPR023179">
    <property type="entry name" value="GTP-bd_ortho_bundle_sf"/>
</dbReference>
<feature type="binding site" evidence="9">
    <location>
        <position position="168"/>
    </location>
    <ligand>
        <name>GTP</name>
        <dbReference type="ChEBI" id="CHEBI:37565"/>
    </ligand>
</feature>
<dbReference type="InterPro" id="IPR027417">
    <property type="entry name" value="P-loop_NTPase"/>
</dbReference>
<feature type="region of interest" description="Disordered" evidence="10">
    <location>
        <begin position="282"/>
        <end position="311"/>
    </location>
</feature>
<evidence type="ECO:0000256" key="2">
    <source>
        <dbReference type="ARBA" id="ARBA00014898"/>
    </source>
</evidence>
<evidence type="ECO:0000313" key="13">
    <source>
        <dbReference type="Proteomes" id="UP000185639"/>
    </source>
</evidence>
<keyword evidence="13" id="KW-1185">Reference proteome</keyword>
<dbReference type="PIRSF" id="PIRSF006230">
    <property type="entry name" value="MG442"/>
    <property type="match status" value="1"/>
</dbReference>
<dbReference type="InterPro" id="IPR019991">
    <property type="entry name" value="GTP-bd_ribosome_bgen"/>
</dbReference>
<evidence type="ECO:0000256" key="4">
    <source>
        <dbReference type="ARBA" id="ARBA00022741"/>
    </source>
</evidence>
<dbReference type="FunFam" id="3.40.50.300:FF:000590">
    <property type="entry name" value="Ribosome biogenesis GTPase A"/>
    <property type="match status" value="1"/>
</dbReference>
<dbReference type="InterPro" id="IPR016478">
    <property type="entry name" value="GTPase_MTG1"/>
</dbReference>
<dbReference type="PANTHER" id="PTHR45782:SF4">
    <property type="entry name" value="MITOCHONDRIAL RIBOSOME-ASSOCIATED GTPASE 1"/>
    <property type="match status" value="1"/>
</dbReference>
<dbReference type="PANTHER" id="PTHR45782">
    <property type="entry name" value="MITOCHONDRIAL RIBOSOME-ASSOCIATED GTPASE 1"/>
    <property type="match status" value="1"/>
</dbReference>
<dbReference type="GO" id="GO:0003924">
    <property type="term" value="F:GTPase activity"/>
    <property type="evidence" value="ECO:0007669"/>
    <property type="project" value="TreeGrafter"/>
</dbReference>
<dbReference type="InterPro" id="IPR006073">
    <property type="entry name" value="GTP-bd"/>
</dbReference>
<evidence type="ECO:0000256" key="5">
    <source>
        <dbReference type="ARBA" id="ARBA00022801"/>
    </source>
</evidence>
<gene>
    <name evidence="12" type="ORF">SAMN05421686_10940</name>
</gene>
<feature type="domain" description="CP-type G" evidence="11">
    <location>
        <begin position="14"/>
        <end position="172"/>
    </location>
</feature>
<protein>
    <recommendedName>
        <fullName evidence="2 8">Ribosome biogenesis GTPase A</fullName>
    </recommendedName>
</protein>
<evidence type="ECO:0000313" key="12">
    <source>
        <dbReference type="EMBL" id="SIT07325.1"/>
    </source>
</evidence>
<evidence type="ECO:0000256" key="8">
    <source>
        <dbReference type="PIRNR" id="PIRNR006230"/>
    </source>
</evidence>
<evidence type="ECO:0000259" key="11">
    <source>
        <dbReference type="PROSITE" id="PS51721"/>
    </source>
</evidence>
<dbReference type="OrthoDB" id="9779790at2"/>
<evidence type="ECO:0000256" key="10">
    <source>
        <dbReference type="SAM" id="MobiDB-lite"/>
    </source>
</evidence>
<dbReference type="PROSITE" id="PS51721">
    <property type="entry name" value="G_CP"/>
    <property type="match status" value="1"/>
</dbReference>
<dbReference type="SUPFAM" id="SSF52540">
    <property type="entry name" value="P-loop containing nucleoside triphosphate hydrolases"/>
    <property type="match status" value="1"/>
</dbReference>
<feature type="compositionally biased region" description="Basic and acidic residues" evidence="10">
    <location>
        <begin position="284"/>
        <end position="304"/>
    </location>
</feature>
<dbReference type="AlphaFoldDB" id="A0A1N7P9K6"/>
<dbReference type="FunFam" id="1.10.1580.10:FF:000003">
    <property type="entry name" value="Ribosome biogenesis GTPase A"/>
    <property type="match status" value="1"/>
</dbReference>
<dbReference type="EMBL" id="FTOH01000009">
    <property type="protein sequence ID" value="SIT07325.1"/>
    <property type="molecule type" value="Genomic_DNA"/>
</dbReference>
<keyword evidence="6" id="KW-0694">RNA-binding</keyword>
<dbReference type="GO" id="GO:0003723">
    <property type="term" value="F:RNA binding"/>
    <property type="evidence" value="ECO:0007669"/>
    <property type="project" value="UniProtKB-KW"/>
</dbReference>
<comment type="function">
    <text evidence="8">Required for a late step of 50S ribosomal subunit assembly. Has GTPase activity.</text>
</comment>
<dbReference type="STRING" id="484498.SAMN05421686_10940"/>
<dbReference type="Pfam" id="PF01926">
    <property type="entry name" value="MMR_HSR1"/>
    <property type="match status" value="1"/>
</dbReference>
<evidence type="ECO:0000256" key="7">
    <source>
        <dbReference type="ARBA" id="ARBA00023134"/>
    </source>
</evidence>
<keyword evidence="5" id="KW-0378">Hydrolase</keyword>
<dbReference type="NCBIfam" id="TIGR03596">
    <property type="entry name" value="GTPase_YlqF"/>
    <property type="match status" value="1"/>
</dbReference>
<evidence type="ECO:0000256" key="9">
    <source>
        <dbReference type="PIRSR" id="PIRSR006230-1"/>
    </source>
</evidence>
<evidence type="ECO:0000256" key="1">
    <source>
        <dbReference type="ARBA" id="ARBA00004496"/>
    </source>
</evidence>
<sequence length="311" mass="34274">MAINWFPGHMNKARKKISEAMPDIDLVIEVLDARLPFSSTNPLVNELRGDKPTIKVLNKADLADPSTTAAWVSHFSEQAQTQALPMVAEDRKQVKQLIALAKKVGQAQLDKNRAVRVMIMGIPNVGKSTLINALAGRYIARTGNEPAVTKANQMIDLKNGIILSDTPGILWPRFENELSGYRLAASGAVKDTAIEYTDVAMFALDYLRSAYEKELTARFKLKETPENAEQLLNTIAAKRGCLRAGGVVDLHKASEIVLHELRAGKIGRISMETPAMIQVESEEIERQKEEAAAAREAAAKEESRGKRHHSE</sequence>
<comment type="similarity">
    <text evidence="8">Belongs to the TRAFAC class YlqF/YawG GTPase family. MTG1 subfamily.</text>
</comment>
<accession>A0A1N7P9K6</accession>
<reference evidence="13" key="1">
    <citation type="submission" date="2017-01" db="EMBL/GenBank/DDBJ databases">
        <authorList>
            <person name="Varghese N."/>
            <person name="Submissions S."/>
        </authorList>
    </citation>
    <scope>NUCLEOTIDE SEQUENCE [LARGE SCALE GENOMIC DNA]</scope>
    <source>
        <strain evidence="13">DSM 24913</strain>
    </source>
</reference>
<keyword evidence="7 8" id="KW-0342">GTP-binding</keyword>
<dbReference type="GO" id="GO:0006412">
    <property type="term" value="P:translation"/>
    <property type="evidence" value="ECO:0007669"/>
    <property type="project" value="TreeGrafter"/>
</dbReference>
<evidence type="ECO:0000256" key="6">
    <source>
        <dbReference type="ARBA" id="ARBA00022884"/>
    </source>
</evidence>
<dbReference type="GO" id="GO:0005525">
    <property type="term" value="F:GTP binding"/>
    <property type="evidence" value="ECO:0007669"/>
    <property type="project" value="UniProtKB-KW"/>
</dbReference>
<comment type="subcellular location">
    <subcellularLocation>
        <location evidence="1 8">Cytoplasm</location>
    </subcellularLocation>
</comment>
<evidence type="ECO:0000256" key="3">
    <source>
        <dbReference type="ARBA" id="ARBA00022490"/>
    </source>
</evidence>
<dbReference type="Gene3D" id="3.40.50.300">
    <property type="entry name" value="P-loop containing nucleotide triphosphate hydrolases"/>
    <property type="match status" value="1"/>
</dbReference>
<proteinExistence type="inferred from homology"/>
<keyword evidence="4 8" id="KW-0547">Nucleotide-binding</keyword>
<name>A0A1N7P9K6_9GAMM</name>
<keyword evidence="3 8" id="KW-0963">Cytoplasm</keyword>
<dbReference type="Gene3D" id="1.10.1580.10">
    <property type="match status" value="1"/>
</dbReference>
<dbReference type="RefSeq" id="WP_076517055.1">
    <property type="nucleotide sequence ID" value="NZ_FTOH01000009.1"/>
</dbReference>
<dbReference type="Proteomes" id="UP000185639">
    <property type="component" value="Unassembled WGS sequence"/>
</dbReference>
<organism evidence="12 13">
    <name type="scientific">Thalassolituus maritimus</name>
    <dbReference type="NCBI Taxonomy" id="484498"/>
    <lineage>
        <taxon>Bacteria</taxon>
        <taxon>Pseudomonadati</taxon>
        <taxon>Pseudomonadota</taxon>
        <taxon>Gammaproteobacteria</taxon>
        <taxon>Oceanospirillales</taxon>
        <taxon>Oceanospirillaceae</taxon>
        <taxon>Thalassolituus</taxon>
    </lineage>
</organism>
<dbReference type="CDD" id="cd01856">
    <property type="entry name" value="YlqF"/>
    <property type="match status" value="1"/>
</dbReference>
<feature type="binding site" evidence="9">
    <location>
        <begin position="124"/>
        <end position="129"/>
    </location>
    <ligand>
        <name>GTP</name>
        <dbReference type="ChEBI" id="CHEBI:37565"/>
    </ligand>
</feature>
<feature type="binding site" evidence="9">
    <location>
        <begin position="58"/>
        <end position="61"/>
    </location>
    <ligand>
        <name>GTP</name>
        <dbReference type="ChEBI" id="CHEBI:37565"/>
    </ligand>
</feature>
<dbReference type="InterPro" id="IPR030378">
    <property type="entry name" value="G_CP_dom"/>
</dbReference>